<dbReference type="GO" id="GO:0004623">
    <property type="term" value="F:phospholipase A2 activity"/>
    <property type="evidence" value="ECO:0007669"/>
    <property type="project" value="TreeGrafter"/>
</dbReference>
<keyword evidence="1" id="KW-0443">Lipid metabolism</keyword>
<evidence type="ECO:0000256" key="1">
    <source>
        <dbReference type="ARBA" id="ARBA00023098"/>
    </source>
</evidence>
<keyword evidence="2" id="KW-0472">Membrane</keyword>
<proteinExistence type="predicted"/>
<feature type="transmembrane region" description="Helical" evidence="2">
    <location>
        <begin position="342"/>
        <end position="367"/>
    </location>
</feature>
<evidence type="ECO:0000313" key="4">
    <source>
        <dbReference type="EMBL" id="OLP46385.1"/>
    </source>
</evidence>
<gene>
    <name evidence="4" type="ORF">BJF95_04255</name>
</gene>
<dbReference type="RefSeq" id="WP_075638057.1">
    <property type="nucleotide sequence ID" value="NZ_MKIM01000021.1"/>
</dbReference>
<feature type="transmembrane region" description="Helical" evidence="2">
    <location>
        <begin position="170"/>
        <end position="196"/>
    </location>
</feature>
<dbReference type="Pfam" id="PF01734">
    <property type="entry name" value="Patatin"/>
    <property type="match status" value="1"/>
</dbReference>
<dbReference type="Gene3D" id="3.40.1090.10">
    <property type="entry name" value="Cytosolic phospholipase A2 catalytic domain"/>
    <property type="match status" value="1"/>
</dbReference>
<feature type="transmembrane region" description="Helical" evidence="2">
    <location>
        <begin position="250"/>
        <end position="270"/>
    </location>
</feature>
<evidence type="ECO:0000259" key="3">
    <source>
        <dbReference type="Pfam" id="PF01734"/>
    </source>
</evidence>
<feature type="transmembrane region" description="Helical" evidence="2">
    <location>
        <begin position="276"/>
        <end position="294"/>
    </location>
</feature>
<keyword evidence="5" id="KW-1185">Reference proteome</keyword>
<keyword evidence="2" id="KW-0812">Transmembrane</keyword>
<reference evidence="4 5" key="1">
    <citation type="submission" date="2016-09" db="EMBL/GenBank/DDBJ databases">
        <title>Rhizobium oryziradicis sp. nov., isolated from the root of rice.</title>
        <authorList>
            <person name="Zhao J."/>
            <person name="Zhang X."/>
        </authorList>
    </citation>
    <scope>NUCLEOTIDE SEQUENCE [LARGE SCALE GENOMIC DNA]</scope>
    <source>
        <strain evidence="4 5">N19</strain>
    </source>
</reference>
<sequence>MDEDFVGTPIDTETLLRQEAFEIEGEVISHDVEGVALNRRLNRLNRSALCISGGGIRSATFALGVLQALATHPRRSANQAAKPEDALLGRFRYLSTVSGGGYIGSWLSAWLSRESFGEVQQQLTQRPEGPDVEPPPIRDLRRDSNYLTPQVGLTSVDTWTAAAIVVRNLVLIWLLVISALATALLLLKSALVFISWVGATGPMIDTSAARWALLGSGGLLLLFGQRYTLTNYSLGNGEGGNQKRFVKFDLALAGIGSIFLTTWAILPIGWDAQPPSIPLVLAIGVGLFFTSFLLSFRTHRLQPHNPWLRLVRWMVAGLVWGGVVCAGLMVLVNILYAPARLLVLVVFGPPWLLMAQITAETIYVAATSSETRSDAQREWLARAAGLFVAAGIGCTATIVLGLLGSRLMDALLEDTTYLYQSLTGGGLAATAGIALLGSGGGDGAERGVVVSSFARVRKILQIAGGQVFLALLLIVLSGVLDYLLLGGSLLDLLLANAINAPVTISAANTELDTLIFGQKIDPPVSEMELLLHLLGGFMIAATLAYLVSRSVNINRFSLHDLYRNRLVRAYLGATHRNRKPNPFTGFDLEDNPLMNTIWPQATERDAPRVSRLFHVVNCTLNVVSTRNKAWQQRKAISFVITPRHAGAADLNPRNTWRGHSGRYKGAYRPSALYGGKHGISLGTAMAVSGAAANPNMGYNSSPSITLLFALFNIRLGWWLGNPGQQGNHTWRLSGPRQAILPWIEEAFGLTTSDRAYINLSDGGHFENLGLYEMVRRRVRLIVLSDAGCDPDFTFADLGNAVRKIQIDLGVSLTFPDLDQLQPRIRTGDKPSNAPYCTIGRIHYADADGGGEDGYILYIKPSYHGTEEAGIRAYANEDERFPHDPTADQWFDESQFESYRSLGFEIVDELLSGIPKTVQGGDLEAILNALSQQLKPADNVVPMHAASSDATAAE</sequence>
<dbReference type="PANTHER" id="PTHR10728:SF40">
    <property type="entry name" value="PATATIN FAMILY PROTEIN"/>
    <property type="match status" value="1"/>
</dbReference>
<dbReference type="STRING" id="1867956.BJF95_04255"/>
<evidence type="ECO:0000256" key="2">
    <source>
        <dbReference type="SAM" id="Phobius"/>
    </source>
</evidence>
<dbReference type="PANTHER" id="PTHR10728">
    <property type="entry name" value="CYTOSOLIC PHOSPHOLIPASE A2"/>
    <property type="match status" value="1"/>
</dbReference>
<dbReference type="SUPFAM" id="SSF52151">
    <property type="entry name" value="FabD/lysophospholipase-like"/>
    <property type="match status" value="1"/>
</dbReference>
<feature type="transmembrane region" description="Helical" evidence="2">
    <location>
        <begin position="417"/>
        <end position="438"/>
    </location>
</feature>
<feature type="transmembrane region" description="Helical" evidence="2">
    <location>
        <begin position="529"/>
        <end position="547"/>
    </location>
</feature>
<dbReference type="GO" id="GO:0005829">
    <property type="term" value="C:cytosol"/>
    <property type="evidence" value="ECO:0007669"/>
    <property type="project" value="TreeGrafter"/>
</dbReference>
<dbReference type="AlphaFoldDB" id="A0A1Q8ZWI6"/>
<dbReference type="GO" id="GO:0046475">
    <property type="term" value="P:glycerophospholipid catabolic process"/>
    <property type="evidence" value="ECO:0007669"/>
    <property type="project" value="TreeGrafter"/>
</dbReference>
<evidence type="ECO:0000313" key="5">
    <source>
        <dbReference type="Proteomes" id="UP000186894"/>
    </source>
</evidence>
<dbReference type="InterPro" id="IPR002641">
    <property type="entry name" value="PNPLA_dom"/>
</dbReference>
<protein>
    <recommendedName>
        <fullName evidence="3">PNPLA domain-containing protein</fullName>
    </recommendedName>
</protein>
<feature type="transmembrane region" description="Helical" evidence="2">
    <location>
        <begin position="379"/>
        <end position="405"/>
    </location>
</feature>
<feature type="domain" description="PNPLA" evidence="3">
    <location>
        <begin position="49"/>
        <end position="124"/>
    </location>
</feature>
<feature type="transmembrane region" description="Helical" evidence="2">
    <location>
        <begin position="208"/>
        <end position="229"/>
    </location>
</feature>
<dbReference type="EMBL" id="MKIM01000021">
    <property type="protein sequence ID" value="OLP46385.1"/>
    <property type="molecule type" value="Genomic_DNA"/>
</dbReference>
<name>A0A1Q8ZWI6_9HYPH</name>
<feature type="transmembrane region" description="Helical" evidence="2">
    <location>
        <begin position="459"/>
        <end position="485"/>
    </location>
</feature>
<organism evidence="4 5">
    <name type="scientific">Rhizobium oryziradicis</name>
    <dbReference type="NCBI Taxonomy" id="1867956"/>
    <lineage>
        <taxon>Bacteria</taxon>
        <taxon>Pseudomonadati</taxon>
        <taxon>Pseudomonadota</taxon>
        <taxon>Alphaproteobacteria</taxon>
        <taxon>Hyphomicrobiales</taxon>
        <taxon>Rhizobiaceae</taxon>
        <taxon>Rhizobium/Agrobacterium group</taxon>
        <taxon>Rhizobium</taxon>
    </lineage>
</organism>
<dbReference type="InterPro" id="IPR016035">
    <property type="entry name" value="Acyl_Trfase/lysoPLipase"/>
</dbReference>
<comment type="caution">
    <text evidence="4">The sequence shown here is derived from an EMBL/GenBank/DDBJ whole genome shotgun (WGS) entry which is preliminary data.</text>
</comment>
<keyword evidence="2" id="KW-1133">Transmembrane helix</keyword>
<dbReference type="OrthoDB" id="100544at2"/>
<feature type="transmembrane region" description="Helical" evidence="2">
    <location>
        <begin position="315"/>
        <end position="336"/>
    </location>
</feature>
<dbReference type="Proteomes" id="UP000186894">
    <property type="component" value="Unassembled WGS sequence"/>
</dbReference>
<accession>A0A1Q8ZWI6</accession>